<gene>
    <name evidence="2" type="ORF">E2C01_093850</name>
</gene>
<evidence type="ECO:0000313" key="2">
    <source>
        <dbReference type="EMBL" id="MPC98477.1"/>
    </source>
</evidence>
<feature type="region of interest" description="Disordered" evidence="1">
    <location>
        <begin position="1"/>
        <end position="71"/>
    </location>
</feature>
<dbReference type="EMBL" id="VSRR010114246">
    <property type="protein sequence ID" value="MPC98477.1"/>
    <property type="molecule type" value="Genomic_DNA"/>
</dbReference>
<organism evidence="2 3">
    <name type="scientific">Portunus trituberculatus</name>
    <name type="common">Swimming crab</name>
    <name type="synonym">Neptunus trituberculatus</name>
    <dbReference type="NCBI Taxonomy" id="210409"/>
    <lineage>
        <taxon>Eukaryota</taxon>
        <taxon>Metazoa</taxon>
        <taxon>Ecdysozoa</taxon>
        <taxon>Arthropoda</taxon>
        <taxon>Crustacea</taxon>
        <taxon>Multicrustacea</taxon>
        <taxon>Malacostraca</taxon>
        <taxon>Eumalacostraca</taxon>
        <taxon>Eucarida</taxon>
        <taxon>Decapoda</taxon>
        <taxon>Pleocyemata</taxon>
        <taxon>Brachyura</taxon>
        <taxon>Eubrachyura</taxon>
        <taxon>Portunoidea</taxon>
        <taxon>Portunidae</taxon>
        <taxon>Portuninae</taxon>
        <taxon>Portunus</taxon>
    </lineage>
</organism>
<proteinExistence type="predicted"/>
<keyword evidence="3" id="KW-1185">Reference proteome</keyword>
<accession>A0A5B7JZ90</accession>
<dbReference type="AlphaFoldDB" id="A0A5B7JZ90"/>
<name>A0A5B7JZ90_PORTR</name>
<reference evidence="2 3" key="1">
    <citation type="submission" date="2019-05" db="EMBL/GenBank/DDBJ databases">
        <title>Another draft genome of Portunus trituberculatus and its Hox gene families provides insights of decapod evolution.</title>
        <authorList>
            <person name="Jeong J.-H."/>
            <person name="Song I."/>
            <person name="Kim S."/>
            <person name="Choi T."/>
            <person name="Kim D."/>
            <person name="Ryu S."/>
            <person name="Kim W."/>
        </authorList>
    </citation>
    <scope>NUCLEOTIDE SEQUENCE [LARGE SCALE GENOMIC DNA]</scope>
    <source>
        <tissue evidence="2">Muscle</tissue>
    </source>
</reference>
<protein>
    <submittedName>
        <fullName evidence="2">Uncharacterized protein</fullName>
    </submittedName>
</protein>
<evidence type="ECO:0000313" key="3">
    <source>
        <dbReference type="Proteomes" id="UP000324222"/>
    </source>
</evidence>
<comment type="caution">
    <text evidence="2">The sequence shown here is derived from an EMBL/GenBank/DDBJ whole genome shotgun (WGS) entry which is preliminary data.</text>
</comment>
<dbReference type="Proteomes" id="UP000324222">
    <property type="component" value="Unassembled WGS sequence"/>
</dbReference>
<feature type="compositionally biased region" description="Polar residues" evidence="1">
    <location>
        <begin position="58"/>
        <end position="71"/>
    </location>
</feature>
<evidence type="ECO:0000256" key="1">
    <source>
        <dbReference type="SAM" id="MobiDB-lite"/>
    </source>
</evidence>
<sequence>MVHTTVKKGMAPWHGRKGAHTNPYTRHMSPVAQDGSLVADTNTHILGREKSIRHNSTKLHPQSTWNGLTYA</sequence>